<accession>A0A4C1WAJ0</accession>
<gene>
    <name evidence="1" type="ORF">EVAR_36979_1</name>
</gene>
<reference evidence="1 2" key="1">
    <citation type="journal article" date="2019" name="Commun. Biol.">
        <title>The bagworm genome reveals a unique fibroin gene that provides high tensile strength.</title>
        <authorList>
            <person name="Kono N."/>
            <person name="Nakamura H."/>
            <person name="Ohtoshi R."/>
            <person name="Tomita M."/>
            <person name="Numata K."/>
            <person name="Arakawa K."/>
        </authorList>
    </citation>
    <scope>NUCLEOTIDE SEQUENCE [LARGE SCALE GENOMIC DNA]</scope>
</reference>
<evidence type="ECO:0000313" key="1">
    <source>
        <dbReference type="EMBL" id="GBP47154.1"/>
    </source>
</evidence>
<sequence length="186" mass="20308">MLVARHASVYTVKAFRKQGLCLVAHLSARCERGRSAVGGAPVVAISASLPPREGATAPYNVHTNTCPVSIDRSEETGRDRWLILSPQASPEFPISGYENLSSPDTIGLPRKADETTEGRQSILRHEGNGVGMAENIHPRQATIDPALFVVAGKLRFWKLFLDMCPPEYQFLLSNIQQSSEKATDHG</sequence>
<protein>
    <submittedName>
        <fullName evidence="1">Uncharacterized protein</fullName>
    </submittedName>
</protein>
<dbReference type="Proteomes" id="UP000299102">
    <property type="component" value="Unassembled WGS sequence"/>
</dbReference>
<dbReference type="AlphaFoldDB" id="A0A4C1WAJ0"/>
<dbReference type="EMBL" id="BGZK01000496">
    <property type="protein sequence ID" value="GBP47154.1"/>
    <property type="molecule type" value="Genomic_DNA"/>
</dbReference>
<keyword evidence="2" id="KW-1185">Reference proteome</keyword>
<evidence type="ECO:0000313" key="2">
    <source>
        <dbReference type="Proteomes" id="UP000299102"/>
    </source>
</evidence>
<comment type="caution">
    <text evidence="1">The sequence shown here is derived from an EMBL/GenBank/DDBJ whole genome shotgun (WGS) entry which is preliminary data.</text>
</comment>
<organism evidence="1 2">
    <name type="scientific">Eumeta variegata</name>
    <name type="common">Bagworm moth</name>
    <name type="synonym">Eumeta japonica</name>
    <dbReference type="NCBI Taxonomy" id="151549"/>
    <lineage>
        <taxon>Eukaryota</taxon>
        <taxon>Metazoa</taxon>
        <taxon>Ecdysozoa</taxon>
        <taxon>Arthropoda</taxon>
        <taxon>Hexapoda</taxon>
        <taxon>Insecta</taxon>
        <taxon>Pterygota</taxon>
        <taxon>Neoptera</taxon>
        <taxon>Endopterygota</taxon>
        <taxon>Lepidoptera</taxon>
        <taxon>Glossata</taxon>
        <taxon>Ditrysia</taxon>
        <taxon>Tineoidea</taxon>
        <taxon>Psychidae</taxon>
        <taxon>Oiketicinae</taxon>
        <taxon>Eumeta</taxon>
    </lineage>
</organism>
<proteinExistence type="predicted"/>
<name>A0A4C1WAJ0_EUMVA</name>